<dbReference type="Pfam" id="PF08843">
    <property type="entry name" value="AbiEii"/>
    <property type="match status" value="1"/>
</dbReference>
<evidence type="ECO:0000313" key="2">
    <source>
        <dbReference type="Proteomes" id="UP000186465"/>
    </source>
</evidence>
<organism evidence="1 2">
    <name type="scientific">Boudabousia marimammalium</name>
    <dbReference type="NCBI Taxonomy" id="156892"/>
    <lineage>
        <taxon>Bacteria</taxon>
        <taxon>Bacillati</taxon>
        <taxon>Actinomycetota</taxon>
        <taxon>Actinomycetes</taxon>
        <taxon>Actinomycetales</taxon>
        <taxon>Actinomycetaceae</taxon>
        <taxon>Boudabousia</taxon>
    </lineage>
</organism>
<gene>
    <name evidence="1" type="ORF">BM477_02670</name>
</gene>
<reference evidence="2" key="1">
    <citation type="submission" date="2016-11" db="EMBL/GenBank/DDBJ databases">
        <title>Actinomyces gypaetusis sp. nov. isolated from Gypaetus barbatus in Qinghai Tibet Plateau China.</title>
        <authorList>
            <person name="Meng X."/>
        </authorList>
    </citation>
    <scope>NUCLEOTIDE SEQUENCE [LARGE SCALE GENOMIC DNA]</scope>
    <source>
        <strain evidence="2">DSM 15383</strain>
    </source>
</reference>
<evidence type="ECO:0000313" key="1">
    <source>
        <dbReference type="EMBL" id="OKL50308.1"/>
    </source>
</evidence>
<accession>A0A1Q5PRU1</accession>
<sequence>MSQKPRSLRHLDNAIRRMCANQSADYVEIRTMMANAIVATMLPDGVVKGGTAIKMRFGDRATRFTTDLDTAATSDVKTYIESLSATLYQGWEGFTGRVLQREPPSPHGIPRDYVMRPHDVKISYMGKPWCTVPFEVGHNEIGDADEANWQTPGHIARAFTAVGLPVPREVPLMPLTHQVAQKIHALSGNTDRVRDLVDLQIIDSNAEVELEELRDVCERLFAYRKAQVWPPLITAHEDWEVPYVEYASSLPVRQSLQEAVDWVNGLIERIASSS</sequence>
<evidence type="ECO:0008006" key="3">
    <source>
        <dbReference type="Google" id="ProtNLM"/>
    </source>
</evidence>
<dbReference type="InterPro" id="IPR014942">
    <property type="entry name" value="AbiEii"/>
</dbReference>
<dbReference type="RefSeq" id="WP_075361133.1">
    <property type="nucleotide sequence ID" value="NZ_MPDM01000002.1"/>
</dbReference>
<keyword evidence="2" id="KW-1185">Reference proteome</keyword>
<comment type="caution">
    <text evidence="1">The sequence shown here is derived from an EMBL/GenBank/DDBJ whole genome shotgun (WGS) entry which is preliminary data.</text>
</comment>
<dbReference type="STRING" id="156892.BM477_02670"/>
<dbReference type="Proteomes" id="UP000186465">
    <property type="component" value="Unassembled WGS sequence"/>
</dbReference>
<proteinExistence type="predicted"/>
<protein>
    <recommendedName>
        <fullName evidence="3">Nucleotidyl transferase AbiEii/AbiGii toxin family protein</fullName>
    </recommendedName>
</protein>
<dbReference type="EMBL" id="MPDM01000002">
    <property type="protein sequence ID" value="OKL50308.1"/>
    <property type="molecule type" value="Genomic_DNA"/>
</dbReference>
<name>A0A1Q5PRU1_9ACTO</name>
<dbReference type="OrthoDB" id="3199565at2"/>
<dbReference type="AlphaFoldDB" id="A0A1Q5PRU1"/>